<evidence type="ECO:0000313" key="1">
    <source>
        <dbReference type="EMBL" id="QDE66331.1"/>
    </source>
</evidence>
<protein>
    <submittedName>
        <fullName evidence="1">Uncharacterized protein</fullName>
    </submittedName>
</protein>
<dbReference type="Proteomes" id="UP000320179">
    <property type="component" value="Chromosome"/>
</dbReference>
<accession>A0AAE6FWL8</accession>
<reference evidence="1 2" key="1">
    <citation type="journal article" date="2019" name="Science">
        <title>Social genes are selection hotspots in kin groups of a soil microbe.</title>
        <authorList>
            <person name="Wielgoss S."/>
            <person name="Wolfensberger R."/>
            <person name="Sun L."/>
            <person name="Fiegna F."/>
            <person name="Velicer G.J."/>
        </authorList>
    </citation>
    <scope>NUCLEOTIDE SEQUENCE [LARGE SCALE GENOMIC DNA]</scope>
    <source>
        <strain evidence="1 2">MC3.5.9c15</strain>
    </source>
</reference>
<dbReference type="EMBL" id="CP017174">
    <property type="protein sequence ID" value="QDE66331.1"/>
    <property type="molecule type" value="Genomic_DNA"/>
</dbReference>
<gene>
    <name evidence="1" type="ORF">BHS09_04590</name>
</gene>
<dbReference type="AlphaFoldDB" id="A0AAE6FWL8"/>
<sequence length="69" mass="7403">MGAGRGRAKLLRGARVTAAGAQVGAVVCVKRKGMKEEWCLATSFDQAPAWSAPQFSDQLKSERVLAARR</sequence>
<evidence type="ECO:0000313" key="2">
    <source>
        <dbReference type="Proteomes" id="UP000320179"/>
    </source>
</evidence>
<name>A0AAE6FWL8_MYXXA</name>
<organism evidence="1 2">
    <name type="scientific">Myxococcus xanthus</name>
    <dbReference type="NCBI Taxonomy" id="34"/>
    <lineage>
        <taxon>Bacteria</taxon>
        <taxon>Pseudomonadati</taxon>
        <taxon>Myxococcota</taxon>
        <taxon>Myxococcia</taxon>
        <taxon>Myxococcales</taxon>
        <taxon>Cystobacterineae</taxon>
        <taxon>Myxococcaceae</taxon>
        <taxon>Myxococcus</taxon>
    </lineage>
</organism>
<proteinExistence type="predicted"/>